<evidence type="ECO:0000313" key="9">
    <source>
        <dbReference type="Proteomes" id="UP000078200"/>
    </source>
</evidence>
<dbReference type="GO" id="GO:0004029">
    <property type="term" value="F:aldehyde dehydrogenase (NAD+) activity"/>
    <property type="evidence" value="ECO:0007669"/>
    <property type="project" value="UniProtKB-EC"/>
</dbReference>
<dbReference type="FunFam" id="3.40.605.10:FF:000026">
    <property type="entry name" value="Aldehyde dehydrogenase, putative"/>
    <property type="match status" value="1"/>
</dbReference>
<dbReference type="FunFam" id="3.40.605.10:FF:000029">
    <property type="entry name" value="Aldehyde dehydrogenase, mitochondrial"/>
    <property type="match status" value="2"/>
</dbReference>
<dbReference type="Pfam" id="PF00171">
    <property type="entry name" value="Aldedh"/>
    <property type="match status" value="2"/>
</dbReference>
<evidence type="ECO:0000256" key="5">
    <source>
        <dbReference type="PROSITE-ProRule" id="PRU10007"/>
    </source>
</evidence>
<comment type="similarity">
    <text evidence="1 6">Belongs to the aldehyde dehydrogenase family.</text>
</comment>
<dbReference type="Gene3D" id="3.40.309.10">
    <property type="entry name" value="Aldehyde Dehydrogenase, Chain A, domain 2"/>
    <property type="match status" value="2"/>
</dbReference>
<dbReference type="PROSITE" id="PS00687">
    <property type="entry name" value="ALDEHYDE_DEHYDR_GLU"/>
    <property type="match status" value="2"/>
</dbReference>
<dbReference type="Gene3D" id="3.40.605.10">
    <property type="entry name" value="Aldehyde Dehydrogenase, Chain A, domain 1"/>
    <property type="match status" value="2"/>
</dbReference>
<dbReference type="SUPFAM" id="SSF53720">
    <property type="entry name" value="ALDH-like"/>
    <property type="match status" value="2"/>
</dbReference>
<dbReference type="EnsemblMetazoa" id="GAUT027949-RA">
    <property type="protein sequence ID" value="GAUT027949-PA"/>
    <property type="gene ID" value="GAUT027949"/>
</dbReference>
<evidence type="ECO:0000256" key="6">
    <source>
        <dbReference type="RuleBase" id="RU003345"/>
    </source>
</evidence>
<feature type="active site" evidence="5">
    <location>
        <position position="785"/>
    </location>
</feature>
<dbReference type="FunFam" id="3.40.309.10:FF:000001">
    <property type="entry name" value="Mitochondrial aldehyde dehydrogenase 2"/>
    <property type="match status" value="2"/>
</dbReference>
<dbReference type="VEuPathDB" id="VectorBase:GAUT027949"/>
<dbReference type="STRING" id="7395.A0A1A9V706"/>
<dbReference type="InterPro" id="IPR016163">
    <property type="entry name" value="Ald_DH_C"/>
</dbReference>
<keyword evidence="9" id="KW-1185">Reference proteome</keyword>
<dbReference type="PANTHER" id="PTHR11699">
    <property type="entry name" value="ALDEHYDE DEHYDROGENASE-RELATED"/>
    <property type="match status" value="1"/>
</dbReference>
<keyword evidence="2 6" id="KW-0560">Oxidoreductase</keyword>
<dbReference type="AlphaFoldDB" id="A0A1A9V706"/>
<protein>
    <recommendedName>
        <fullName evidence="4">aldehyde dehydrogenase (NAD(+))</fullName>
        <ecNumber evidence="4">1.2.1.3</ecNumber>
    </recommendedName>
</protein>
<dbReference type="InterPro" id="IPR029510">
    <property type="entry name" value="Ald_DH_CS_GLU"/>
</dbReference>
<feature type="domain" description="Aldehyde dehydrogenase" evidence="7">
    <location>
        <begin position="546"/>
        <end position="1009"/>
    </location>
</feature>
<dbReference type="Proteomes" id="UP000078200">
    <property type="component" value="Unassembled WGS sequence"/>
</dbReference>
<sequence length="1018" mass="112685">MLRLTKSLNAAENVKFILNSASQKRNKSDIPMPQSTPAIKYTGVSLISILGSPWRRLDASRRGALLNRLANLMERDRVYLASLETFDNGKPYSMSYTVDLPMSIKCLRYFAGWADKNHGKTIPMDGEFFAYTRYEPVGVCAQIIPWNFPLVMASWKLGPALATGNTVVLKPSEQTCLSALYLAHLIEEAGFPNGVVNVLPGFGDVGEALVNHCDVQKVAFTGSTEVGKLIQQSSANANLKRISLELGGKNPVIVFADADMDYAVETAHIGSFFNMGQNCCAASRVFVEEKIYDEFVERSVERATKRCLGDPFDLKVDHGPQIDEKQMKKILDLIESGKKDGAKLLTGGARQEGMSGYFVQPTVFADVKDDMKISREEIFGPVQQIMRFKKLGEVITRANDTHYGLGAGVFTRDIDKVNYIVQGLQAGTVWVNTYNSFGSQVAFGGFKMSGHGRENGEEALRNYTEIKSVILYTTQPDIIIDNTHNVPSATLRKMLRLIKSINVVQNTNKILASSLQQQCTANYSAMPEPQTTPDILYTGLFINNEWHKSVTGKTFPSINPTTEKAIAEVQRAGKEDVDLAVKAARDAFRLGSRWRRMDASDRGDLIRRLADLIERDRVYLASLETLDNGKPYSMSYNVDLPMSIKNLRYFAGWADKNHGKTIPMDGDFFAYTRHEPVGVCGQIIPWNFPILMMAWKLGPALATGNTVVLKPAEQTSLTALYIAQLIKEAGFPEGVVNVLPGFGDAGAALANHYNVDKVAFTGSTEVGKLIQQASGNTNLKRVTLELGGKSPNIVLADTDMDYAVETSHFGLFFNMGQCCCAGSRTFVEEKIYDEFVERSAERARKRRFGNPFDLNVEQGPQVDQEQLQKILQLIDSGKQQGAKLIAGGARPEEMPGYFVQPTVFADVQDDMRIAREEIFGPVQQIIRFKKLDEVIERANNSDYGLAAAVFTKDIDKANYIVQGLRAGTVWVNTYNSLAAQVPFGGFKMSGHGRENGEYALRNYTEVKSVIVKLAQKNS</sequence>
<dbReference type="InterPro" id="IPR015590">
    <property type="entry name" value="Aldehyde_DH_dom"/>
</dbReference>
<reference evidence="8" key="1">
    <citation type="submission" date="2020-05" db="UniProtKB">
        <authorList>
            <consortium name="EnsemblMetazoa"/>
        </authorList>
    </citation>
    <scope>IDENTIFICATION</scope>
    <source>
        <strain evidence="8">TTRI</strain>
    </source>
</reference>
<dbReference type="InterPro" id="IPR016162">
    <property type="entry name" value="Ald_DH_N"/>
</dbReference>
<evidence type="ECO:0000256" key="3">
    <source>
        <dbReference type="ARBA" id="ARBA00023027"/>
    </source>
</evidence>
<evidence type="ECO:0000256" key="2">
    <source>
        <dbReference type="ARBA" id="ARBA00023002"/>
    </source>
</evidence>
<organism evidence="8 9">
    <name type="scientific">Glossina austeni</name>
    <name type="common">Savannah tsetse fly</name>
    <dbReference type="NCBI Taxonomy" id="7395"/>
    <lineage>
        <taxon>Eukaryota</taxon>
        <taxon>Metazoa</taxon>
        <taxon>Ecdysozoa</taxon>
        <taxon>Arthropoda</taxon>
        <taxon>Hexapoda</taxon>
        <taxon>Insecta</taxon>
        <taxon>Pterygota</taxon>
        <taxon>Neoptera</taxon>
        <taxon>Endopterygota</taxon>
        <taxon>Diptera</taxon>
        <taxon>Brachycera</taxon>
        <taxon>Muscomorpha</taxon>
        <taxon>Hippoboscoidea</taxon>
        <taxon>Glossinidae</taxon>
        <taxon>Glossina</taxon>
    </lineage>
</organism>
<dbReference type="InterPro" id="IPR016160">
    <property type="entry name" value="Ald_DH_CS_CYS"/>
</dbReference>
<feature type="domain" description="Aldehyde dehydrogenase" evidence="7">
    <location>
        <begin position="53"/>
        <end position="469"/>
    </location>
</feature>
<dbReference type="CDD" id="cd07141">
    <property type="entry name" value="ALDH_F1AB_F2_RALDH1"/>
    <property type="match status" value="1"/>
</dbReference>
<evidence type="ECO:0000259" key="7">
    <source>
        <dbReference type="Pfam" id="PF00171"/>
    </source>
</evidence>
<dbReference type="PROSITE" id="PS00070">
    <property type="entry name" value="ALDEHYDE_DEHYDR_CYS"/>
    <property type="match status" value="2"/>
</dbReference>
<evidence type="ECO:0000256" key="4">
    <source>
        <dbReference type="ARBA" id="ARBA00024226"/>
    </source>
</evidence>
<evidence type="ECO:0000256" key="1">
    <source>
        <dbReference type="ARBA" id="ARBA00009986"/>
    </source>
</evidence>
<feature type="active site" evidence="5">
    <location>
        <position position="245"/>
    </location>
</feature>
<accession>A0A1A9V706</accession>
<proteinExistence type="inferred from homology"/>
<keyword evidence="3" id="KW-0520">NAD</keyword>
<evidence type="ECO:0000313" key="8">
    <source>
        <dbReference type="EnsemblMetazoa" id="GAUT027949-PA"/>
    </source>
</evidence>
<dbReference type="InterPro" id="IPR016161">
    <property type="entry name" value="Ald_DH/histidinol_DH"/>
</dbReference>
<name>A0A1A9V706_GLOAU</name>
<dbReference type="EC" id="1.2.1.3" evidence="4"/>